<evidence type="ECO:0000313" key="2">
    <source>
        <dbReference type="Proteomes" id="UP000233556"/>
    </source>
</evidence>
<keyword evidence="1" id="KW-0548">Nucleotidyltransferase</keyword>
<reference evidence="2" key="2">
    <citation type="submission" date="2017-12" db="EMBL/GenBank/DDBJ databases">
        <title>Genome sequence of the Bar-tailed Godwit (Limosa lapponica baueri).</title>
        <authorList>
            <person name="Lima N.C.B."/>
            <person name="Parody-Merino A.M."/>
            <person name="Battley P.F."/>
            <person name="Fidler A.E."/>
            <person name="Prosdocimi F."/>
        </authorList>
    </citation>
    <scope>NUCLEOTIDE SEQUENCE [LARGE SCALE GENOMIC DNA]</scope>
</reference>
<dbReference type="GO" id="GO:0031012">
    <property type="term" value="C:extracellular matrix"/>
    <property type="evidence" value="ECO:0007669"/>
    <property type="project" value="TreeGrafter"/>
</dbReference>
<protein>
    <submittedName>
        <fullName evidence="1">Rna-directed dna polymerase from mobile element jockey-like</fullName>
    </submittedName>
</protein>
<keyword evidence="1" id="KW-0808">Transferase</keyword>
<sequence length="333" mass="38409">MGQVKSKVRTLNFRKAKFQIFKELVNRTLQEAVLRDKGAEQSWQIFKDAFHRVQELSIPRCKKSGKEDKRLAWLSQDLRVKLKGKKEKDRKQKQTVSWEEYRYTAWLCRNWVRNAKAQLELNLARDSKSKKKGSYRYVNQKRKLKESIPPLIRKTGKLVKKDEEKAEVFNNVFSPVFTGNVSPHTSQVYGPQGRDWGSYVPPTVGEDQVCDHLRNLNIPKSMGPDVVLLRVLKELTDVVAKLLSTIFEKLWLSSEVPSGGKRGNLALIFKKCRKEDPENYQPVSLTSVPKKIMEQILEAMLRHMEEWGGGSDSRQPAWLHQGQVLPDQPSGLL</sequence>
<dbReference type="OrthoDB" id="416454at2759"/>
<proteinExistence type="predicted"/>
<dbReference type="PANTHER" id="PTHR33395:SF22">
    <property type="entry name" value="REVERSE TRANSCRIPTASE DOMAIN-CONTAINING PROTEIN"/>
    <property type="match status" value="1"/>
</dbReference>
<reference evidence="2" key="1">
    <citation type="submission" date="2017-11" db="EMBL/GenBank/DDBJ databases">
        <authorList>
            <person name="Lima N.C."/>
            <person name="Parody-Merino A.M."/>
            <person name="Battley P.F."/>
            <person name="Fidler A.E."/>
            <person name="Prosdocimi F."/>
        </authorList>
    </citation>
    <scope>NUCLEOTIDE SEQUENCE [LARGE SCALE GENOMIC DNA]</scope>
</reference>
<organism evidence="1 2">
    <name type="scientific">Limosa lapponica baueri</name>
    <dbReference type="NCBI Taxonomy" id="1758121"/>
    <lineage>
        <taxon>Eukaryota</taxon>
        <taxon>Metazoa</taxon>
        <taxon>Chordata</taxon>
        <taxon>Craniata</taxon>
        <taxon>Vertebrata</taxon>
        <taxon>Euteleostomi</taxon>
        <taxon>Archelosauria</taxon>
        <taxon>Archosauria</taxon>
        <taxon>Dinosauria</taxon>
        <taxon>Saurischia</taxon>
        <taxon>Theropoda</taxon>
        <taxon>Coelurosauria</taxon>
        <taxon>Aves</taxon>
        <taxon>Neognathae</taxon>
        <taxon>Neoaves</taxon>
        <taxon>Charadriiformes</taxon>
        <taxon>Scolopacidae</taxon>
        <taxon>Limosa</taxon>
    </lineage>
</organism>
<dbReference type="GO" id="GO:0003964">
    <property type="term" value="F:RNA-directed DNA polymerase activity"/>
    <property type="evidence" value="ECO:0007669"/>
    <property type="project" value="UniProtKB-KW"/>
</dbReference>
<accession>A0A2I0TL71</accession>
<evidence type="ECO:0000313" key="1">
    <source>
        <dbReference type="EMBL" id="PKU34574.1"/>
    </source>
</evidence>
<dbReference type="GO" id="GO:0007508">
    <property type="term" value="P:larval heart development"/>
    <property type="evidence" value="ECO:0007669"/>
    <property type="project" value="TreeGrafter"/>
</dbReference>
<dbReference type="PANTHER" id="PTHR33395">
    <property type="entry name" value="TRANSCRIPTASE, PUTATIVE-RELATED-RELATED"/>
    <property type="match status" value="1"/>
</dbReference>
<name>A0A2I0TL71_LIMLA</name>
<dbReference type="GO" id="GO:0061343">
    <property type="term" value="P:cell adhesion involved in heart morphogenesis"/>
    <property type="evidence" value="ECO:0007669"/>
    <property type="project" value="TreeGrafter"/>
</dbReference>
<dbReference type="EMBL" id="KZ508990">
    <property type="protein sequence ID" value="PKU34574.1"/>
    <property type="molecule type" value="Genomic_DNA"/>
</dbReference>
<dbReference type="Proteomes" id="UP000233556">
    <property type="component" value="Unassembled WGS sequence"/>
</dbReference>
<dbReference type="AlphaFoldDB" id="A0A2I0TL71"/>
<keyword evidence="2" id="KW-1185">Reference proteome</keyword>
<gene>
    <name evidence="1" type="ORF">llap_15122</name>
</gene>
<keyword evidence="1" id="KW-0695">RNA-directed DNA polymerase</keyword>